<keyword evidence="7" id="KW-1185">Reference proteome</keyword>
<dbReference type="GO" id="GO:0016787">
    <property type="term" value="F:hydrolase activity"/>
    <property type="evidence" value="ECO:0007669"/>
    <property type="project" value="UniProtKB-KW"/>
</dbReference>
<accession>A0ABS8ZQE2</accession>
<comment type="caution">
    <text evidence="6">The sequence shown here is derived from an EMBL/GenBank/DDBJ whole genome shotgun (WGS) entry which is preliminary data.</text>
</comment>
<dbReference type="InterPro" id="IPR015797">
    <property type="entry name" value="NUDIX_hydrolase-like_dom_sf"/>
</dbReference>
<dbReference type="InterPro" id="IPR020084">
    <property type="entry name" value="NUDIX_hydrolase_CS"/>
</dbReference>
<dbReference type="CDD" id="cd02883">
    <property type="entry name" value="NUDIX_Hydrolase"/>
    <property type="match status" value="1"/>
</dbReference>
<dbReference type="InterPro" id="IPR000086">
    <property type="entry name" value="NUDIX_hydrolase_dom"/>
</dbReference>
<protein>
    <submittedName>
        <fullName evidence="6">NUDIX hydrolase</fullName>
    </submittedName>
</protein>
<evidence type="ECO:0000256" key="2">
    <source>
        <dbReference type="ARBA" id="ARBA00005582"/>
    </source>
</evidence>
<evidence type="ECO:0000313" key="7">
    <source>
        <dbReference type="Proteomes" id="UP001521150"/>
    </source>
</evidence>
<dbReference type="PROSITE" id="PS00893">
    <property type="entry name" value="NUDIX_BOX"/>
    <property type="match status" value="1"/>
</dbReference>
<gene>
    <name evidence="6" type="ORF">LWC34_39455</name>
</gene>
<keyword evidence="3 4" id="KW-0378">Hydrolase</keyword>
<name>A0ABS8ZQE2_9PSEU</name>
<dbReference type="SUPFAM" id="SSF55811">
    <property type="entry name" value="Nudix"/>
    <property type="match status" value="1"/>
</dbReference>
<dbReference type="EMBL" id="JAJVCN010000003">
    <property type="protein sequence ID" value="MCE7008846.1"/>
    <property type="molecule type" value="Genomic_DNA"/>
</dbReference>
<dbReference type="PANTHER" id="PTHR43046">
    <property type="entry name" value="GDP-MANNOSE MANNOSYL HYDROLASE"/>
    <property type="match status" value="1"/>
</dbReference>
<dbReference type="PROSITE" id="PS51462">
    <property type="entry name" value="NUDIX"/>
    <property type="match status" value="1"/>
</dbReference>
<evidence type="ECO:0000256" key="1">
    <source>
        <dbReference type="ARBA" id="ARBA00001946"/>
    </source>
</evidence>
<evidence type="ECO:0000256" key="3">
    <source>
        <dbReference type="ARBA" id="ARBA00022801"/>
    </source>
</evidence>
<feature type="domain" description="Nudix hydrolase" evidence="5">
    <location>
        <begin position="1"/>
        <end position="102"/>
    </location>
</feature>
<dbReference type="PRINTS" id="PR00502">
    <property type="entry name" value="NUDIXFAMILY"/>
</dbReference>
<evidence type="ECO:0000259" key="5">
    <source>
        <dbReference type="PROSITE" id="PS51462"/>
    </source>
</evidence>
<evidence type="ECO:0000256" key="4">
    <source>
        <dbReference type="RuleBase" id="RU003476"/>
    </source>
</evidence>
<dbReference type="Pfam" id="PF00293">
    <property type="entry name" value="NUDIX"/>
    <property type="match status" value="1"/>
</dbReference>
<evidence type="ECO:0000313" key="6">
    <source>
        <dbReference type="EMBL" id="MCE7008846.1"/>
    </source>
</evidence>
<reference evidence="6 7" key="1">
    <citation type="submission" date="2021-12" db="EMBL/GenBank/DDBJ databases">
        <title>Genome sequence of Kibdelosporangium philippinense ATCC 49844.</title>
        <authorList>
            <person name="Fedorov E.A."/>
            <person name="Omeragic M."/>
            <person name="Shalygina K.F."/>
            <person name="Maclea K.S."/>
        </authorList>
    </citation>
    <scope>NUCLEOTIDE SEQUENCE [LARGE SCALE GENOMIC DNA]</scope>
    <source>
        <strain evidence="6 7">ATCC 49844</strain>
    </source>
</reference>
<dbReference type="InterPro" id="IPR020476">
    <property type="entry name" value="Nudix_hydrolase"/>
</dbReference>
<dbReference type="Gene3D" id="3.90.79.10">
    <property type="entry name" value="Nucleoside Triphosphate Pyrophosphohydrolase"/>
    <property type="match status" value="1"/>
</dbReference>
<proteinExistence type="inferred from homology"/>
<comment type="cofactor">
    <cofactor evidence="1">
        <name>Mg(2+)</name>
        <dbReference type="ChEBI" id="CHEBI:18420"/>
    </cofactor>
</comment>
<organism evidence="6 7">
    <name type="scientific">Kibdelosporangium philippinense</name>
    <dbReference type="NCBI Taxonomy" id="211113"/>
    <lineage>
        <taxon>Bacteria</taxon>
        <taxon>Bacillati</taxon>
        <taxon>Actinomycetota</taxon>
        <taxon>Actinomycetes</taxon>
        <taxon>Pseudonocardiales</taxon>
        <taxon>Pseudonocardiaceae</taxon>
        <taxon>Kibdelosporangium</taxon>
    </lineage>
</organism>
<sequence length="108" mass="12064">MKEGSLSWQFPAGEVESSETARAAAVREAFEETGLTVTDVKVLGERVHPATGRTMIYVACDIVSGDAYVKDDEELVELTWTQRGQLTEYVPYPFFEPVQQYVDESLTP</sequence>
<dbReference type="Proteomes" id="UP001521150">
    <property type="component" value="Unassembled WGS sequence"/>
</dbReference>
<comment type="similarity">
    <text evidence="2 4">Belongs to the Nudix hydrolase family.</text>
</comment>
<dbReference type="PANTHER" id="PTHR43046:SF14">
    <property type="entry name" value="MUTT_NUDIX FAMILY PROTEIN"/>
    <property type="match status" value="1"/>
</dbReference>